<dbReference type="InterPro" id="IPR044668">
    <property type="entry name" value="PuuD-like"/>
</dbReference>
<sequence length="247" mass="27158">MTKQSKPVIGISGSVADYKGIPSVYLHQKYVQSVEDAGGIPLVLPIGTEEMAEVWVSKCDGIILSGGIDVDPHSYNKDPDPELGKVNEDRDKTEKWLVKYAQEQKKPIFAICRGLAMLNADLGGTVIQDIEKNDENAIKHYQKAARSDPTHSMTIKENSRLAGIIGSTNIRVNSMHHQAIGEVASSLKAVAHAPDGVIEGLEGIEDEPVMFGVQWHPEEMAAEDEYNFNLFKHFVEACEKQLIGFNS</sequence>
<dbReference type="CDD" id="cd01745">
    <property type="entry name" value="GATase1_2"/>
    <property type="match status" value="1"/>
</dbReference>
<dbReference type="SUPFAM" id="SSF52317">
    <property type="entry name" value="Class I glutamine amidotransferase-like"/>
    <property type="match status" value="1"/>
</dbReference>
<accession>A0A366Y4L4</accession>
<evidence type="ECO:0000313" key="1">
    <source>
        <dbReference type="EMBL" id="RBW71141.1"/>
    </source>
</evidence>
<dbReference type="PROSITE" id="PS51273">
    <property type="entry name" value="GATASE_TYPE_1"/>
    <property type="match status" value="1"/>
</dbReference>
<protein>
    <submittedName>
        <fullName evidence="1">Gamma-glutamyl-gamma-aminobutyrate hydrolase family protein</fullName>
    </submittedName>
</protein>
<comment type="caution">
    <text evidence="1">The sequence shown here is derived from an EMBL/GenBank/DDBJ whole genome shotgun (WGS) entry which is preliminary data.</text>
</comment>
<dbReference type="Pfam" id="PF07722">
    <property type="entry name" value="Peptidase_C26"/>
    <property type="match status" value="1"/>
</dbReference>
<keyword evidence="2" id="KW-1185">Reference proteome</keyword>
<dbReference type="Gene3D" id="3.40.50.880">
    <property type="match status" value="1"/>
</dbReference>
<dbReference type="GO" id="GO:0006598">
    <property type="term" value="P:polyamine catabolic process"/>
    <property type="evidence" value="ECO:0007669"/>
    <property type="project" value="TreeGrafter"/>
</dbReference>
<name>A0A366Y4L4_9BACI</name>
<dbReference type="PANTHER" id="PTHR43235">
    <property type="entry name" value="GLUTAMINE AMIDOTRANSFERASE PB2B2.05-RELATED"/>
    <property type="match status" value="1"/>
</dbReference>
<dbReference type="InterPro" id="IPR029062">
    <property type="entry name" value="Class_I_gatase-like"/>
</dbReference>
<evidence type="ECO:0000313" key="2">
    <source>
        <dbReference type="Proteomes" id="UP000253314"/>
    </source>
</evidence>
<reference evidence="1 2" key="1">
    <citation type="submission" date="2018-07" db="EMBL/GenBank/DDBJ databases">
        <title>Lottiidibacillus patelloidae gen. nov., sp. nov., isolated from the intestinal tract of a marine limpet and the reclassification of B. taeanensis BH030017T, B. algicola KMM 3737T and B. hwajinpoensis SW-72T as genus Lottiidibacillus.</title>
        <authorList>
            <person name="Liu R."/>
            <person name="Huang Z."/>
        </authorList>
    </citation>
    <scope>NUCLEOTIDE SEQUENCE [LARGE SCALE GENOMIC DNA]</scope>
    <source>
        <strain evidence="1 2">BH030017</strain>
    </source>
</reference>
<dbReference type="Proteomes" id="UP000253314">
    <property type="component" value="Unassembled WGS sequence"/>
</dbReference>
<dbReference type="OrthoDB" id="9813383at2"/>
<dbReference type="AlphaFoldDB" id="A0A366Y4L4"/>
<dbReference type="InterPro" id="IPR011697">
    <property type="entry name" value="Peptidase_C26"/>
</dbReference>
<dbReference type="GO" id="GO:0005829">
    <property type="term" value="C:cytosol"/>
    <property type="evidence" value="ECO:0007669"/>
    <property type="project" value="TreeGrafter"/>
</dbReference>
<dbReference type="FunFam" id="3.40.50.880:FF:000030">
    <property type="entry name" value="Gamma-glutamyl-gamma-aminobutyrate hydrolase PuuD"/>
    <property type="match status" value="1"/>
</dbReference>
<dbReference type="RefSeq" id="WP_113804621.1">
    <property type="nucleotide sequence ID" value="NZ_QOCW01000002.1"/>
</dbReference>
<dbReference type="GO" id="GO:0033969">
    <property type="term" value="F:gamma-glutamyl-gamma-aminobutyrate hydrolase activity"/>
    <property type="evidence" value="ECO:0007669"/>
    <property type="project" value="TreeGrafter"/>
</dbReference>
<gene>
    <name evidence="1" type="ORF">DS031_03940</name>
</gene>
<dbReference type="PANTHER" id="PTHR43235:SF1">
    <property type="entry name" value="GLUTAMINE AMIDOTRANSFERASE PB2B2.05-RELATED"/>
    <property type="match status" value="1"/>
</dbReference>
<organism evidence="1 2">
    <name type="scientific">Bacillus taeanensis</name>
    <dbReference type="NCBI Taxonomy" id="273032"/>
    <lineage>
        <taxon>Bacteria</taxon>
        <taxon>Bacillati</taxon>
        <taxon>Bacillota</taxon>
        <taxon>Bacilli</taxon>
        <taxon>Bacillales</taxon>
        <taxon>Bacillaceae</taxon>
        <taxon>Bacillus</taxon>
    </lineage>
</organism>
<dbReference type="EMBL" id="QOCW01000002">
    <property type="protein sequence ID" value="RBW71141.1"/>
    <property type="molecule type" value="Genomic_DNA"/>
</dbReference>
<keyword evidence="1" id="KW-0378">Hydrolase</keyword>
<proteinExistence type="predicted"/>